<sequence length="119" mass="13012">MLSSATPSCSARWSRGTRLQVRCGGARAAVQVVVQRQPSEEVLKAKGVRSWPTWGCGVSTFPWTYQESETCYLLEGAVVVTPKGGEPVEIKAGDMATFPEGMSCTWDVKSAISKHYQFH</sequence>
<evidence type="ECO:0000313" key="3">
    <source>
        <dbReference type="Proteomes" id="UP000236333"/>
    </source>
</evidence>
<organism evidence="2 3">
    <name type="scientific">Tetrabaena socialis</name>
    <dbReference type="NCBI Taxonomy" id="47790"/>
    <lineage>
        <taxon>Eukaryota</taxon>
        <taxon>Viridiplantae</taxon>
        <taxon>Chlorophyta</taxon>
        <taxon>core chlorophytes</taxon>
        <taxon>Chlorophyceae</taxon>
        <taxon>CS clade</taxon>
        <taxon>Chlamydomonadales</taxon>
        <taxon>Tetrabaenaceae</taxon>
        <taxon>Tetrabaena</taxon>
    </lineage>
</organism>
<dbReference type="InterPro" id="IPR008579">
    <property type="entry name" value="UGlyAH_Cupin_dom"/>
</dbReference>
<dbReference type="PANTHER" id="PTHR33271">
    <property type="entry name" value="OS04G0445200 PROTEIN"/>
    <property type="match status" value="1"/>
</dbReference>
<reference evidence="2 3" key="1">
    <citation type="journal article" date="2017" name="Mol. Biol. Evol.">
        <title>The 4-celled Tetrabaena socialis nuclear genome reveals the essential components for genetic control of cell number at the origin of multicellularity in the volvocine lineage.</title>
        <authorList>
            <person name="Featherston J."/>
            <person name="Arakaki Y."/>
            <person name="Hanschen E.R."/>
            <person name="Ferris P.J."/>
            <person name="Michod R.E."/>
            <person name="Olson B.J.S.C."/>
            <person name="Nozaki H."/>
            <person name="Durand P.M."/>
        </authorList>
    </citation>
    <scope>NUCLEOTIDE SEQUENCE [LARGE SCALE GENOMIC DNA]</scope>
    <source>
        <strain evidence="2 3">NIES-571</strain>
    </source>
</reference>
<gene>
    <name evidence="2" type="ORF">TSOC_004269</name>
</gene>
<dbReference type="EMBL" id="PGGS01000102">
    <property type="protein sequence ID" value="PNH09143.1"/>
    <property type="molecule type" value="Genomic_DNA"/>
</dbReference>
<dbReference type="Gene3D" id="2.60.120.10">
    <property type="entry name" value="Jelly Rolls"/>
    <property type="match status" value="1"/>
</dbReference>
<dbReference type="SUPFAM" id="SSF51182">
    <property type="entry name" value="RmlC-like cupins"/>
    <property type="match status" value="1"/>
</dbReference>
<dbReference type="InterPro" id="IPR014710">
    <property type="entry name" value="RmlC-like_jellyroll"/>
</dbReference>
<dbReference type="CDD" id="cd02227">
    <property type="entry name" value="cupin_TM1112-like"/>
    <property type="match status" value="1"/>
</dbReference>
<evidence type="ECO:0000313" key="2">
    <source>
        <dbReference type="EMBL" id="PNH09143.1"/>
    </source>
</evidence>
<dbReference type="Proteomes" id="UP000236333">
    <property type="component" value="Unassembled WGS sequence"/>
</dbReference>
<dbReference type="InterPro" id="IPR011051">
    <property type="entry name" value="RmlC_Cupin_sf"/>
</dbReference>
<accession>A0A2J8A9I3</accession>
<dbReference type="PANTHER" id="PTHR33271:SF22">
    <property type="entry name" value="OS04G0445200 PROTEIN"/>
    <property type="match status" value="1"/>
</dbReference>
<proteinExistence type="predicted"/>
<protein>
    <recommendedName>
        <fullName evidence="1">(S)-ureidoglycine aminohydrolase cupin domain-containing protein</fullName>
    </recommendedName>
</protein>
<name>A0A2J8A9I3_9CHLO</name>
<dbReference type="OrthoDB" id="10260542at2759"/>
<keyword evidence="3" id="KW-1185">Reference proteome</keyword>
<comment type="caution">
    <text evidence="2">The sequence shown here is derived from an EMBL/GenBank/DDBJ whole genome shotgun (WGS) entry which is preliminary data.</text>
</comment>
<dbReference type="Pfam" id="PF05899">
    <property type="entry name" value="Cupin_3"/>
    <property type="match status" value="1"/>
</dbReference>
<evidence type="ECO:0000259" key="1">
    <source>
        <dbReference type="Pfam" id="PF05899"/>
    </source>
</evidence>
<feature type="domain" description="(S)-ureidoglycine aminohydrolase cupin" evidence="1">
    <location>
        <begin position="44"/>
        <end position="116"/>
    </location>
</feature>
<dbReference type="AlphaFoldDB" id="A0A2J8A9I3"/>